<reference evidence="3 4" key="1">
    <citation type="submission" date="2014-06" db="EMBL/GenBank/DDBJ databases">
        <title>The Genome of the Aflatoxigenic Filamentous Fungus Aspergillus nomius.</title>
        <authorList>
            <person name="Moore M.G."/>
            <person name="Shannon B.M."/>
            <person name="Brian M.M."/>
        </authorList>
    </citation>
    <scope>NUCLEOTIDE SEQUENCE [LARGE SCALE GENOMIC DNA]</scope>
    <source>
        <strain evidence="3 4">NRRL 13137</strain>
    </source>
</reference>
<dbReference type="OrthoDB" id="4506723at2759"/>
<dbReference type="Pfam" id="PF16015">
    <property type="entry name" value="Promethin"/>
    <property type="match status" value="1"/>
</dbReference>
<dbReference type="Proteomes" id="UP000037505">
    <property type="component" value="Unassembled WGS sequence"/>
</dbReference>
<dbReference type="GeneID" id="26810807"/>
<feature type="transmembrane region" description="Helical" evidence="2">
    <location>
        <begin position="104"/>
        <end position="131"/>
    </location>
</feature>
<feature type="transmembrane region" description="Helical" evidence="2">
    <location>
        <begin position="76"/>
        <end position="98"/>
    </location>
</feature>
<keyword evidence="4" id="KW-1185">Reference proteome</keyword>
<keyword evidence="2" id="KW-1133">Transmembrane helix</keyword>
<feature type="region of interest" description="Disordered" evidence="1">
    <location>
        <begin position="1"/>
        <end position="30"/>
    </location>
</feature>
<dbReference type="AlphaFoldDB" id="A0A0L1ISN8"/>
<organism evidence="3 4">
    <name type="scientific">Aspergillus nomiae NRRL (strain ATCC 15546 / NRRL 13137 / CBS 260.88 / M93)</name>
    <dbReference type="NCBI Taxonomy" id="1509407"/>
    <lineage>
        <taxon>Eukaryota</taxon>
        <taxon>Fungi</taxon>
        <taxon>Dikarya</taxon>
        <taxon>Ascomycota</taxon>
        <taxon>Pezizomycotina</taxon>
        <taxon>Eurotiomycetes</taxon>
        <taxon>Eurotiomycetidae</taxon>
        <taxon>Eurotiales</taxon>
        <taxon>Aspergillaceae</taxon>
        <taxon>Aspergillus</taxon>
        <taxon>Aspergillus subgen. Circumdati</taxon>
    </lineage>
</organism>
<comment type="caution">
    <text evidence="3">The sequence shown here is derived from an EMBL/GenBank/DDBJ whole genome shotgun (WGS) entry which is preliminary data.</text>
</comment>
<name>A0A0L1ISN8_ASPN3</name>
<keyword evidence="2" id="KW-0812">Transmembrane</keyword>
<dbReference type="EMBL" id="JNOM01000340">
    <property type="protein sequence ID" value="KNG82497.1"/>
    <property type="molecule type" value="Genomic_DNA"/>
</dbReference>
<evidence type="ECO:0000256" key="1">
    <source>
        <dbReference type="SAM" id="MobiDB-lite"/>
    </source>
</evidence>
<accession>A0A0L1ISN8</accession>
<evidence type="ECO:0000313" key="3">
    <source>
        <dbReference type="EMBL" id="KNG82497.1"/>
    </source>
</evidence>
<feature type="non-terminal residue" evidence="3">
    <location>
        <position position="1"/>
    </location>
</feature>
<evidence type="ECO:0000313" key="4">
    <source>
        <dbReference type="Proteomes" id="UP000037505"/>
    </source>
</evidence>
<sequence>PPPEEQVQPLDQTQDHYHDHDQEGEDPPAAPADTTILIEDVKTYLSTLFFRQTLRLNSVISTVLDFLHAHPVIATLLLAQLVCSCVPIALFVAGAVIVASLAVALYSCVAVLVLAPVVIGTSVLGFCLWGWGWVVFVVGKRVLGWVVDGEREVALDGDLEVEGDRD</sequence>
<keyword evidence="2" id="KW-0472">Membrane</keyword>
<proteinExistence type="predicted"/>
<protein>
    <submittedName>
        <fullName evidence="3">Uncharacterized protein</fullName>
    </submittedName>
</protein>
<evidence type="ECO:0000256" key="2">
    <source>
        <dbReference type="SAM" id="Phobius"/>
    </source>
</evidence>
<gene>
    <name evidence="3" type="ORF">ANOM_009003</name>
</gene>
<dbReference type="RefSeq" id="XP_015403420.1">
    <property type="nucleotide sequence ID" value="XM_015554259.1"/>
</dbReference>